<keyword evidence="6 10" id="KW-0067">ATP-binding</keyword>
<evidence type="ECO:0000256" key="9">
    <source>
        <dbReference type="ARBA" id="ARBA00049152"/>
    </source>
</evidence>
<evidence type="ECO:0000256" key="6">
    <source>
        <dbReference type="ARBA" id="ARBA00022840"/>
    </source>
</evidence>
<comment type="function">
    <text evidence="10">Component of the acetyl coenzyme A carboxylase (ACC) complex. First, biotin carboxylase catalyzes the carboxylation of biotin on its carrier protein (BCCP) and then the CO(2) group is transferred by the carboxyltransferase to acetyl-CoA to form malonyl-CoA.</text>
</comment>
<evidence type="ECO:0000256" key="3">
    <source>
        <dbReference type="ARBA" id="ARBA00022679"/>
    </source>
</evidence>
<evidence type="ECO:0000256" key="7">
    <source>
        <dbReference type="ARBA" id="ARBA00023098"/>
    </source>
</evidence>
<dbReference type="UniPathway" id="UPA00655">
    <property type="reaction ID" value="UER00711"/>
</dbReference>
<dbReference type="GO" id="GO:0003989">
    <property type="term" value="F:acetyl-CoA carboxylase activity"/>
    <property type="evidence" value="ECO:0007669"/>
    <property type="project" value="InterPro"/>
</dbReference>
<comment type="caution">
    <text evidence="13">The sequence shown here is derived from an EMBL/GenBank/DDBJ whole genome shotgun (WGS) entry which is preliminary data.</text>
</comment>
<dbReference type="SUPFAM" id="SSF52096">
    <property type="entry name" value="ClpP/crotonase"/>
    <property type="match status" value="1"/>
</dbReference>
<dbReference type="Gene3D" id="3.90.226.10">
    <property type="entry name" value="2-enoyl-CoA Hydratase, Chain A, domain 1"/>
    <property type="match status" value="1"/>
</dbReference>
<dbReference type="PROSITE" id="PS50989">
    <property type="entry name" value="COA_CT_CTER"/>
    <property type="match status" value="1"/>
</dbReference>
<comment type="subunit">
    <text evidence="10">Acetyl-CoA carboxylase is a heterohexamer composed of biotin carboxyl carrier protein (AccB), biotin carboxylase (AccC) and two subunits each of ACCase subunit alpha (AccA) and ACCase subunit beta (AccD).</text>
</comment>
<dbReference type="HAMAP" id="MF_00823">
    <property type="entry name" value="AcetylCoA_CT_alpha"/>
    <property type="match status" value="1"/>
</dbReference>
<dbReference type="PRINTS" id="PR01069">
    <property type="entry name" value="ACCCTRFRASEA"/>
</dbReference>
<dbReference type="NCBIfam" id="TIGR00513">
    <property type="entry name" value="accA"/>
    <property type="match status" value="1"/>
</dbReference>
<dbReference type="AlphaFoldDB" id="A0A0A0I7U2"/>
<feature type="coiled-coil region" evidence="11">
    <location>
        <begin position="4"/>
        <end position="46"/>
    </location>
</feature>
<keyword evidence="3 10" id="KW-0808">Transferase</keyword>
<evidence type="ECO:0000259" key="12">
    <source>
        <dbReference type="PROSITE" id="PS50989"/>
    </source>
</evidence>
<reference evidence="13 14" key="1">
    <citation type="submission" date="2014-01" db="EMBL/GenBank/DDBJ databases">
        <title>Plasmidome dynamics in the species complex Clostridium novyi sensu lato converts strains of independent lineages into distinctly different pathogens.</title>
        <authorList>
            <person name="Skarin H."/>
            <person name="Segerman B."/>
        </authorList>
    </citation>
    <scope>NUCLEOTIDE SEQUENCE [LARGE SCALE GENOMIC DNA]</scope>
    <source>
        <strain evidence="13 14">4552</strain>
    </source>
</reference>
<keyword evidence="10" id="KW-0963">Cytoplasm</keyword>
<evidence type="ECO:0000256" key="5">
    <source>
        <dbReference type="ARBA" id="ARBA00022832"/>
    </source>
</evidence>
<keyword evidence="8 10" id="KW-0275">Fatty acid biosynthesis</keyword>
<evidence type="ECO:0000256" key="2">
    <source>
        <dbReference type="ARBA" id="ARBA00022516"/>
    </source>
</evidence>
<dbReference type="GO" id="GO:2001295">
    <property type="term" value="P:malonyl-CoA biosynthetic process"/>
    <property type="evidence" value="ECO:0007669"/>
    <property type="project" value="UniProtKB-UniRule"/>
</dbReference>
<name>A0A0A0I7U2_CLONO</name>
<dbReference type="GO" id="GO:0006633">
    <property type="term" value="P:fatty acid biosynthetic process"/>
    <property type="evidence" value="ECO:0007669"/>
    <property type="project" value="UniProtKB-KW"/>
</dbReference>
<sequence>MLQNEKQVIELEKKIDEINRFSEEHGIDLSAKVQELQSKLEELKANLYTELSPLDKLTLSRLKERPTALDYIERIFDGFIELHGDRGFKDDPSIVGGIAKFNGMPVTVIGQQKGRDTKDNIKRNFGMANPEGYRKALRLMKQAEKFKRPVICFIDTPGAFCGVGAEERGQGEAIAKNLMEMTLLKTPIISIVIGEGGSGGALGLSIGDEIWMLEHSVYSVLSPEGFAAILWKDGSKVKEAAELMKITAQDLKGYNIIDRIIEEPEGGAHKDVELMAKNIKEELLTVDFKSMKENINKTLERRYDKYRKIGEYAE</sequence>
<keyword evidence="11" id="KW-0175">Coiled coil</keyword>
<evidence type="ECO:0000313" key="13">
    <source>
        <dbReference type="EMBL" id="KGM96962.1"/>
    </source>
</evidence>
<accession>A0A0A0I7U2</accession>
<feature type="domain" description="CoA carboxyltransferase C-terminal" evidence="12">
    <location>
        <begin position="35"/>
        <end position="289"/>
    </location>
</feature>
<dbReference type="EMBL" id="JENJ01000016">
    <property type="protein sequence ID" value="KGM96962.1"/>
    <property type="molecule type" value="Genomic_DNA"/>
</dbReference>
<keyword evidence="4 10" id="KW-0547">Nucleotide-binding</keyword>
<dbReference type="GO" id="GO:0009317">
    <property type="term" value="C:acetyl-CoA carboxylase complex"/>
    <property type="evidence" value="ECO:0007669"/>
    <property type="project" value="InterPro"/>
</dbReference>
<gene>
    <name evidence="10" type="primary">accA</name>
    <name evidence="13" type="ORF">Z968_05115</name>
</gene>
<evidence type="ECO:0000256" key="8">
    <source>
        <dbReference type="ARBA" id="ARBA00023160"/>
    </source>
</evidence>
<dbReference type="PANTHER" id="PTHR42853">
    <property type="entry name" value="ACETYL-COENZYME A CARBOXYLASE CARBOXYL TRANSFERASE SUBUNIT ALPHA"/>
    <property type="match status" value="1"/>
</dbReference>
<dbReference type="Pfam" id="PF03255">
    <property type="entry name" value="ACCA"/>
    <property type="match status" value="1"/>
</dbReference>
<evidence type="ECO:0000256" key="1">
    <source>
        <dbReference type="ARBA" id="ARBA00004956"/>
    </source>
</evidence>
<comment type="pathway">
    <text evidence="1 10">Lipid metabolism; malonyl-CoA biosynthesis; malonyl-CoA from acetyl-CoA: step 1/1.</text>
</comment>
<protein>
    <recommendedName>
        <fullName evidence="10">Acetyl-coenzyme A carboxylase carboxyl transferase subunit alpha</fullName>
        <shortName evidence="10">ACCase subunit alpha</shortName>
        <shortName evidence="10">Acetyl-CoA carboxylase carboxyltransferase subunit alpha</shortName>
        <ecNumber evidence="10">2.1.3.15</ecNumber>
    </recommendedName>
</protein>
<evidence type="ECO:0000256" key="4">
    <source>
        <dbReference type="ARBA" id="ARBA00022741"/>
    </source>
</evidence>
<comment type="subcellular location">
    <subcellularLocation>
        <location evidence="10">Cytoplasm</location>
    </subcellularLocation>
</comment>
<dbReference type="NCBIfam" id="NF004344">
    <property type="entry name" value="PRK05724.1"/>
    <property type="match status" value="1"/>
</dbReference>
<dbReference type="Proteomes" id="UP000030012">
    <property type="component" value="Unassembled WGS sequence"/>
</dbReference>
<dbReference type="OrthoDB" id="9808023at2"/>
<dbReference type="InterPro" id="IPR011763">
    <property type="entry name" value="COA_CT_C"/>
</dbReference>
<comment type="catalytic activity">
    <reaction evidence="9 10">
        <text>N(6)-carboxybiotinyl-L-lysyl-[protein] + acetyl-CoA = N(6)-biotinyl-L-lysyl-[protein] + malonyl-CoA</text>
        <dbReference type="Rhea" id="RHEA:54728"/>
        <dbReference type="Rhea" id="RHEA-COMP:10505"/>
        <dbReference type="Rhea" id="RHEA-COMP:10506"/>
        <dbReference type="ChEBI" id="CHEBI:57288"/>
        <dbReference type="ChEBI" id="CHEBI:57384"/>
        <dbReference type="ChEBI" id="CHEBI:83144"/>
        <dbReference type="ChEBI" id="CHEBI:83145"/>
        <dbReference type="EC" id="2.1.3.15"/>
    </reaction>
</comment>
<dbReference type="PANTHER" id="PTHR42853:SF3">
    <property type="entry name" value="ACETYL-COENZYME A CARBOXYLASE CARBOXYL TRANSFERASE SUBUNIT ALPHA, CHLOROPLASTIC"/>
    <property type="match status" value="1"/>
</dbReference>
<proteinExistence type="inferred from homology"/>
<dbReference type="GO" id="GO:0016743">
    <property type="term" value="F:carboxyl- or carbamoyltransferase activity"/>
    <property type="evidence" value="ECO:0007669"/>
    <property type="project" value="UniProtKB-UniRule"/>
</dbReference>
<keyword evidence="7 10" id="KW-0443">Lipid metabolism</keyword>
<dbReference type="GO" id="GO:0005524">
    <property type="term" value="F:ATP binding"/>
    <property type="evidence" value="ECO:0007669"/>
    <property type="project" value="UniProtKB-KW"/>
</dbReference>
<evidence type="ECO:0000256" key="11">
    <source>
        <dbReference type="SAM" id="Coils"/>
    </source>
</evidence>
<dbReference type="InterPro" id="IPR001095">
    <property type="entry name" value="Acetyl_CoA_COase_a_su"/>
</dbReference>
<dbReference type="InterPro" id="IPR029045">
    <property type="entry name" value="ClpP/crotonase-like_dom_sf"/>
</dbReference>
<evidence type="ECO:0000256" key="10">
    <source>
        <dbReference type="HAMAP-Rule" id="MF_00823"/>
    </source>
</evidence>
<dbReference type="NCBIfam" id="NF041504">
    <property type="entry name" value="AccA_sub"/>
    <property type="match status" value="1"/>
</dbReference>
<keyword evidence="2 10" id="KW-0444">Lipid biosynthesis</keyword>
<comment type="similarity">
    <text evidence="10">Belongs to the AccA family.</text>
</comment>
<dbReference type="EC" id="2.1.3.15" evidence="10"/>
<dbReference type="RefSeq" id="WP_039254177.1">
    <property type="nucleotide sequence ID" value="NZ_JENJ01000016.1"/>
</dbReference>
<organism evidence="13 14">
    <name type="scientific">Clostridium novyi A str. 4552</name>
    <dbReference type="NCBI Taxonomy" id="1444289"/>
    <lineage>
        <taxon>Bacteria</taxon>
        <taxon>Bacillati</taxon>
        <taxon>Bacillota</taxon>
        <taxon>Clostridia</taxon>
        <taxon>Eubacteriales</taxon>
        <taxon>Clostridiaceae</taxon>
        <taxon>Clostridium</taxon>
    </lineage>
</organism>
<evidence type="ECO:0000313" key="14">
    <source>
        <dbReference type="Proteomes" id="UP000030012"/>
    </source>
</evidence>
<keyword evidence="5 10" id="KW-0276">Fatty acid metabolism</keyword>